<keyword evidence="1" id="KW-0479">Metal-binding</keyword>
<dbReference type="Pfam" id="PF16187">
    <property type="entry name" value="Peptidase_M16_M"/>
    <property type="match status" value="1"/>
</dbReference>
<gene>
    <name evidence="3" type="primary">Nrdc_1</name>
    <name evidence="3" type="ORF">CHLAEN_R04543</name>
</gene>
<dbReference type="GO" id="GO:0046872">
    <property type="term" value="F:metal ion binding"/>
    <property type="evidence" value="ECO:0007669"/>
    <property type="project" value="UniProtKB-KW"/>
</dbReference>
<dbReference type="AlphaFoldDB" id="A0A7K9TWY2"/>
<evidence type="ECO:0000313" key="3">
    <source>
        <dbReference type="EMBL" id="NXI52326.1"/>
    </source>
</evidence>
<evidence type="ECO:0000313" key="4">
    <source>
        <dbReference type="Proteomes" id="UP000579406"/>
    </source>
</evidence>
<protein>
    <submittedName>
        <fullName evidence="3">NRDC protein</fullName>
    </submittedName>
</protein>
<accession>A0A7K9TWY2</accession>
<sequence>YVRFHLISPLIQQSAENIVLFDTFVNILSHNLGEPAYEADVAQLEYKLVAGEHGLVIRVKGFNHKLPLLFQLIIDYLSDFNFTPAVFEMITEQLKKTYFNILIKPETLAKDVRLLILEHGRWSMIDKYQTLMNGLSIEALSSFVKAFKSQLFVEGLVQGNFTS</sequence>
<dbReference type="EMBL" id="VWZY01004142">
    <property type="protein sequence ID" value="NXI52326.1"/>
    <property type="molecule type" value="Genomic_DNA"/>
</dbReference>
<dbReference type="Gene3D" id="3.30.830.10">
    <property type="entry name" value="Metalloenzyme, LuxS/M16 peptidase-like"/>
    <property type="match status" value="1"/>
</dbReference>
<comment type="caution">
    <text evidence="3">The sequence shown here is derived from an EMBL/GenBank/DDBJ whole genome shotgun (WGS) entry which is preliminary data.</text>
</comment>
<dbReference type="InterPro" id="IPR050626">
    <property type="entry name" value="Peptidase_M16"/>
</dbReference>
<dbReference type="OrthoDB" id="4953at2759"/>
<dbReference type="Proteomes" id="UP000579406">
    <property type="component" value="Unassembled WGS sequence"/>
</dbReference>
<organism evidence="3 4">
    <name type="scientific">Chloroceryle aenea</name>
    <name type="common">American pygmy kingfisher</name>
    <dbReference type="NCBI Taxonomy" id="176938"/>
    <lineage>
        <taxon>Eukaryota</taxon>
        <taxon>Metazoa</taxon>
        <taxon>Chordata</taxon>
        <taxon>Craniata</taxon>
        <taxon>Vertebrata</taxon>
        <taxon>Euteleostomi</taxon>
        <taxon>Archelosauria</taxon>
        <taxon>Archosauria</taxon>
        <taxon>Dinosauria</taxon>
        <taxon>Saurischia</taxon>
        <taxon>Theropoda</taxon>
        <taxon>Coelurosauria</taxon>
        <taxon>Aves</taxon>
        <taxon>Neognathae</taxon>
        <taxon>Neoaves</taxon>
        <taxon>Telluraves</taxon>
        <taxon>Coraciimorphae</taxon>
        <taxon>Coraciiformes</taxon>
        <taxon>Cerylidae</taxon>
        <taxon>Chloroceryle</taxon>
    </lineage>
</organism>
<dbReference type="PANTHER" id="PTHR43690">
    <property type="entry name" value="NARDILYSIN"/>
    <property type="match status" value="1"/>
</dbReference>
<feature type="domain" description="Peptidase M16 middle/third" evidence="2">
    <location>
        <begin position="1"/>
        <end position="129"/>
    </location>
</feature>
<proteinExistence type="predicted"/>
<keyword evidence="4" id="KW-1185">Reference proteome</keyword>
<dbReference type="SUPFAM" id="SSF63411">
    <property type="entry name" value="LuxS/MPP-like metallohydrolase"/>
    <property type="match status" value="1"/>
</dbReference>
<feature type="non-terminal residue" evidence="3">
    <location>
        <position position="1"/>
    </location>
</feature>
<name>A0A7K9TWY2_9AVES</name>
<reference evidence="3 4" key="1">
    <citation type="submission" date="2019-09" db="EMBL/GenBank/DDBJ databases">
        <title>Bird 10,000 Genomes (B10K) Project - Family phase.</title>
        <authorList>
            <person name="Zhang G."/>
        </authorList>
    </citation>
    <scope>NUCLEOTIDE SEQUENCE [LARGE SCALE GENOMIC DNA]</scope>
    <source>
        <strain evidence="3">B10K-DU-001-61</strain>
        <tissue evidence="3">Muscle</tissue>
    </source>
</reference>
<dbReference type="PANTHER" id="PTHR43690:SF18">
    <property type="entry name" value="INSULIN-DEGRADING ENZYME-RELATED"/>
    <property type="match status" value="1"/>
</dbReference>
<feature type="non-terminal residue" evidence="3">
    <location>
        <position position="163"/>
    </location>
</feature>
<dbReference type="InterPro" id="IPR011249">
    <property type="entry name" value="Metalloenz_LuxS/M16"/>
</dbReference>
<evidence type="ECO:0000256" key="1">
    <source>
        <dbReference type="ARBA" id="ARBA00022723"/>
    </source>
</evidence>
<evidence type="ECO:0000259" key="2">
    <source>
        <dbReference type="Pfam" id="PF16187"/>
    </source>
</evidence>
<dbReference type="InterPro" id="IPR032632">
    <property type="entry name" value="Peptidase_M16_M"/>
</dbReference>